<dbReference type="AlphaFoldDB" id="A0A851GGD0"/>
<evidence type="ECO:0000313" key="1">
    <source>
        <dbReference type="EMBL" id="NWK54207.1"/>
    </source>
</evidence>
<dbReference type="Proteomes" id="UP000557872">
    <property type="component" value="Unassembled WGS sequence"/>
</dbReference>
<sequence length="69" mass="7585">MKLIEFLAHGKPYLVNPHQIVSVSADEGENPHISITLSARTATGAQEHVNLRQDEAIAALNALREIRDL</sequence>
<name>A0A851GGD0_9BACT</name>
<accession>A0A851GGD0</accession>
<dbReference type="EMBL" id="JACBAZ010000001">
    <property type="protein sequence ID" value="NWK54207.1"/>
    <property type="molecule type" value="Genomic_DNA"/>
</dbReference>
<keyword evidence="2" id="KW-1185">Reference proteome</keyword>
<evidence type="ECO:0000313" key="2">
    <source>
        <dbReference type="Proteomes" id="UP000557872"/>
    </source>
</evidence>
<organism evidence="1 2">
    <name type="scientific">Oceaniferula marina</name>
    <dbReference type="NCBI Taxonomy" id="2748318"/>
    <lineage>
        <taxon>Bacteria</taxon>
        <taxon>Pseudomonadati</taxon>
        <taxon>Verrucomicrobiota</taxon>
        <taxon>Verrucomicrobiia</taxon>
        <taxon>Verrucomicrobiales</taxon>
        <taxon>Verrucomicrobiaceae</taxon>
        <taxon>Oceaniferula</taxon>
    </lineage>
</organism>
<protein>
    <submittedName>
        <fullName evidence="1">Uncharacterized protein</fullName>
    </submittedName>
</protein>
<proteinExistence type="predicted"/>
<comment type="caution">
    <text evidence="1">The sequence shown here is derived from an EMBL/GenBank/DDBJ whole genome shotgun (WGS) entry which is preliminary data.</text>
</comment>
<gene>
    <name evidence="1" type="ORF">HW115_01185</name>
</gene>
<dbReference type="RefSeq" id="WP_178930749.1">
    <property type="nucleotide sequence ID" value="NZ_JACBAZ010000001.1"/>
</dbReference>
<reference evidence="1 2" key="1">
    <citation type="submission" date="2020-07" db="EMBL/GenBank/DDBJ databases">
        <title>Roseicoccus Jingziensis gen. nov., sp. nov., isolated from coastal seawater.</title>
        <authorList>
            <person name="Feng X."/>
        </authorList>
    </citation>
    <scope>NUCLEOTIDE SEQUENCE [LARGE SCALE GENOMIC DNA]</scope>
    <source>
        <strain evidence="1 2">N1E253</strain>
    </source>
</reference>